<dbReference type="InterPro" id="IPR002711">
    <property type="entry name" value="HNH"/>
</dbReference>
<keyword evidence="3" id="KW-1185">Reference proteome</keyword>
<reference evidence="2" key="1">
    <citation type="submission" date="2020-11" db="EMBL/GenBank/DDBJ databases">
        <title>Sequencing the genomes of 1000 actinobacteria strains.</title>
        <authorList>
            <person name="Klenk H.-P."/>
        </authorList>
    </citation>
    <scope>NUCLEOTIDE SEQUENCE</scope>
    <source>
        <strain evidence="2">DSM 45632</strain>
    </source>
</reference>
<dbReference type="GO" id="GO:0008270">
    <property type="term" value="F:zinc ion binding"/>
    <property type="evidence" value="ECO:0007669"/>
    <property type="project" value="InterPro"/>
</dbReference>
<feature type="domain" description="HNH nuclease" evidence="1">
    <location>
        <begin position="313"/>
        <end position="365"/>
    </location>
</feature>
<dbReference type="Proteomes" id="UP000658613">
    <property type="component" value="Unassembled WGS sequence"/>
</dbReference>
<dbReference type="GO" id="GO:0004519">
    <property type="term" value="F:endonuclease activity"/>
    <property type="evidence" value="ECO:0007669"/>
    <property type="project" value="InterPro"/>
</dbReference>
<dbReference type="AlphaFoldDB" id="A0A931E2Q1"/>
<dbReference type="EMBL" id="JADOUE010000001">
    <property type="protein sequence ID" value="MBG6122842.1"/>
    <property type="molecule type" value="Genomic_DNA"/>
</dbReference>
<sequence>MSTRADGDGGGSSKIGAPEPYFTVERFEESMVAAAHIAREAEYSLFSCFSEPGFGEIDMDLTVAGYQRDTGMNKRAITRAVLGYARLQDLPMLRALQEESKLLDVSRLAAIDTVMSDLGNAVDGCVYVAIDEFLVDLFTPTSPNQAFPGTGTIYYHLPRIIGQIDPGLRYDRARRKRREKQAEERATVAFISRAGGKTMEYDADNATIAAVREFIEATAREQEISPADAITMLLTGKITPSPNITLFGYVPTAPSDQGGQPIDGAAVYFPASGWTNTHGLASLEEMGGTDGARLIHLEGVESEETTSYTPTARMKAFCAGRDGTCLWPGCSLKAEKCQLDHRVPFDEGGPTTPGNLFSLCQHHHNVKTDRRAYYLVDPSSGDIVWLFDDGTYALNQPDGFIGDHLTPRDPQWKQTLTDIQVARRHASEFYARAHAIADKIENAYDRKEDPAELFKELHELEQLYGISFNTSLLRPPF</sequence>
<proteinExistence type="predicted"/>
<dbReference type="InterPro" id="IPR003615">
    <property type="entry name" value="HNH_nuc"/>
</dbReference>
<dbReference type="CDD" id="cd00085">
    <property type="entry name" value="HNHc"/>
    <property type="match status" value="1"/>
</dbReference>
<dbReference type="RefSeq" id="WP_196825166.1">
    <property type="nucleotide sequence ID" value="NZ_CP046980.1"/>
</dbReference>
<evidence type="ECO:0000259" key="1">
    <source>
        <dbReference type="SMART" id="SM00507"/>
    </source>
</evidence>
<name>A0A931E2Q1_9CORY</name>
<accession>A0A931E2Q1</accession>
<protein>
    <recommendedName>
        <fullName evidence="1">HNH nuclease domain-containing protein</fullName>
    </recommendedName>
</protein>
<gene>
    <name evidence="2" type="ORF">IW254_001811</name>
</gene>
<dbReference type="Pfam" id="PF01844">
    <property type="entry name" value="HNH"/>
    <property type="match status" value="1"/>
</dbReference>
<evidence type="ECO:0000313" key="3">
    <source>
        <dbReference type="Proteomes" id="UP000658613"/>
    </source>
</evidence>
<dbReference type="Gene3D" id="1.10.30.50">
    <property type="match status" value="1"/>
</dbReference>
<evidence type="ECO:0000313" key="2">
    <source>
        <dbReference type="EMBL" id="MBG6122842.1"/>
    </source>
</evidence>
<organism evidence="2 3">
    <name type="scientific">Corynebacterium aquatimens</name>
    <dbReference type="NCBI Taxonomy" id="1190508"/>
    <lineage>
        <taxon>Bacteria</taxon>
        <taxon>Bacillati</taxon>
        <taxon>Actinomycetota</taxon>
        <taxon>Actinomycetes</taxon>
        <taxon>Mycobacteriales</taxon>
        <taxon>Corynebacteriaceae</taxon>
        <taxon>Corynebacterium</taxon>
    </lineage>
</organism>
<dbReference type="SMART" id="SM00507">
    <property type="entry name" value="HNHc"/>
    <property type="match status" value="1"/>
</dbReference>
<dbReference type="GO" id="GO:0003676">
    <property type="term" value="F:nucleic acid binding"/>
    <property type="evidence" value="ECO:0007669"/>
    <property type="project" value="InterPro"/>
</dbReference>
<comment type="caution">
    <text evidence="2">The sequence shown here is derived from an EMBL/GenBank/DDBJ whole genome shotgun (WGS) entry which is preliminary data.</text>
</comment>